<dbReference type="Proteomes" id="UP000091918">
    <property type="component" value="Unassembled WGS sequence"/>
</dbReference>
<dbReference type="STRING" id="1658172.A0A1B7NUZ9"/>
<sequence length="373" mass="40888">MSFGYSATDLVSLAMLSRKLYKSCKSGPISFANLSSEFLSLHVVLKEAGEILFPEHQTHDGRATGKIAAKSPSLSPSARDNLRVVADRCNGAEKWQSRKFTPSSADSRLDSSNDKLTWHSIRKELVGIGITIAAFDANREFIWNWFAEAVESGAFQARGRRTRKPITENILSQLPQQPLSKKLHPKITSSPPSKATTSPHKPPSKQNILPILFPSRPKVYRHSQPHPLITSLLTHYYNRLHNDPLSPSPTSTHHLIPALRAAATHCHTEIIRHQIATSASSSTTRLQAASFKVHTKIVTLLPRHNADPNVRGYQFGSAGGGIAGAHMEIVKLLVRGFADVGLEGGKYGTLLKPARHRGNDVVVKVLVWSIKGG</sequence>
<dbReference type="SUPFAM" id="SSF48403">
    <property type="entry name" value="Ankyrin repeat"/>
    <property type="match status" value="1"/>
</dbReference>
<organism evidence="2 3">
    <name type="scientific">Emergomyces africanus</name>
    <dbReference type="NCBI Taxonomy" id="1955775"/>
    <lineage>
        <taxon>Eukaryota</taxon>
        <taxon>Fungi</taxon>
        <taxon>Dikarya</taxon>
        <taxon>Ascomycota</taxon>
        <taxon>Pezizomycotina</taxon>
        <taxon>Eurotiomycetes</taxon>
        <taxon>Eurotiomycetidae</taxon>
        <taxon>Onygenales</taxon>
        <taxon>Ajellomycetaceae</taxon>
        <taxon>Emergomyces</taxon>
    </lineage>
</organism>
<reference evidence="2 3" key="1">
    <citation type="submission" date="2015-07" db="EMBL/GenBank/DDBJ databases">
        <title>Emmonsia species relationships and genome sequence.</title>
        <authorList>
            <person name="Cuomo C.A."/>
            <person name="Schwartz I.S."/>
            <person name="Kenyon C."/>
            <person name="de Hoog G.S."/>
            <person name="Govender N.P."/>
            <person name="Botha A."/>
            <person name="Moreno L."/>
            <person name="de Vries M."/>
            <person name="Munoz J.F."/>
            <person name="Stielow J.B."/>
        </authorList>
    </citation>
    <scope>NUCLEOTIDE SEQUENCE [LARGE SCALE GENOMIC DNA]</scope>
    <source>
        <strain evidence="2 3">CBS 136260</strain>
    </source>
</reference>
<accession>A0A1B7NUZ9</accession>
<evidence type="ECO:0000256" key="1">
    <source>
        <dbReference type="SAM" id="MobiDB-lite"/>
    </source>
</evidence>
<dbReference type="OrthoDB" id="4185355at2759"/>
<evidence type="ECO:0000313" key="2">
    <source>
        <dbReference type="EMBL" id="OAX80477.1"/>
    </source>
</evidence>
<comment type="caution">
    <text evidence="2">The sequence shown here is derived from an EMBL/GenBank/DDBJ whole genome shotgun (WGS) entry which is preliminary data.</text>
</comment>
<dbReference type="AlphaFoldDB" id="A0A1B7NUZ9"/>
<feature type="region of interest" description="Disordered" evidence="1">
    <location>
        <begin position="173"/>
        <end position="207"/>
    </location>
</feature>
<evidence type="ECO:0000313" key="3">
    <source>
        <dbReference type="Proteomes" id="UP000091918"/>
    </source>
</evidence>
<dbReference type="EMBL" id="LGUA01000692">
    <property type="protein sequence ID" value="OAX80477.1"/>
    <property type="molecule type" value="Genomic_DNA"/>
</dbReference>
<keyword evidence="3" id="KW-1185">Reference proteome</keyword>
<dbReference type="Gene3D" id="1.25.40.20">
    <property type="entry name" value="Ankyrin repeat-containing domain"/>
    <property type="match status" value="1"/>
</dbReference>
<protein>
    <submittedName>
        <fullName evidence="2">Uncharacterized protein</fullName>
    </submittedName>
</protein>
<name>A0A1B7NUZ9_9EURO</name>
<dbReference type="InterPro" id="IPR036770">
    <property type="entry name" value="Ankyrin_rpt-contain_sf"/>
</dbReference>
<feature type="compositionally biased region" description="Low complexity" evidence="1">
    <location>
        <begin position="186"/>
        <end position="199"/>
    </location>
</feature>
<gene>
    <name evidence="2" type="ORF">ACJ72_05186</name>
</gene>
<proteinExistence type="predicted"/>